<evidence type="ECO:0000313" key="3">
    <source>
        <dbReference type="EMBL" id="CAD9504469.1"/>
    </source>
</evidence>
<evidence type="ECO:0000259" key="2">
    <source>
        <dbReference type="PROSITE" id="PS51059"/>
    </source>
</evidence>
<evidence type="ECO:0000256" key="1">
    <source>
        <dbReference type="RuleBase" id="RU362114"/>
    </source>
</evidence>
<gene>
    <name evidence="3" type="ORF">BRAN1462_LOCUS5238</name>
</gene>
<dbReference type="AlphaFoldDB" id="A0A7S2MVG3"/>
<dbReference type="InterPro" id="IPR051712">
    <property type="entry name" value="ARTD-AVP"/>
</dbReference>
<dbReference type="PROSITE" id="PS51059">
    <property type="entry name" value="PARP_CATALYTIC"/>
    <property type="match status" value="1"/>
</dbReference>
<dbReference type="GO" id="GO:0005634">
    <property type="term" value="C:nucleus"/>
    <property type="evidence" value="ECO:0007669"/>
    <property type="project" value="TreeGrafter"/>
</dbReference>
<protein>
    <recommendedName>
        <fullName evidence="1">Poly [ADP-ribose] polymerase</fullName>
        <shortName evidence="1">PARP</shortName>
        <ecNumber evidence="1">2.4.2.-</ecNumber>
    </recommendedName>
</protein>
<dbReference type="Gene3D" id="3.90.228.10">
    <property type="match status" value="1"/>
</dbReference>
<dbReference type="GO" id="GO:1990404">
    <property type="term" value="F:NAD+-protein mono-ADP-ribosyltransferase activity"/>
    <property type="evidence" value="ECO:0007669"/>
    <property type="project" value="TreeGrafter"/>
</dbReference>
<dbReference type="EMBL" id="HBGW01008115">
    <property type="protein sequence ID" value="CAD9504469.1"/>
    <property type="molecule type" value="Transcribed_RNA"/>
</dbReference>
<dbReference type="EC" id="2.4.2.-" evidence="1"/>
<dbReference type="PANTHER" id="PTHR45740:SF2">
    <property type="entry name" value="POLY [ADP-RIBOSE] POLYMERASE"/>
    <property type="match status" value="1"/>
</dbReference>
<keyword evidence="1" id="KW-0808">Transferase</keyword>
<keyword evidence="1" id="KW-0520">NAD</keyword>
<name>A0A7S2MVG3_9DINO</name>
<accession>A0A7S2MVG3</accession>
<dbReference type="SUPFAM" id="SSF56399">
    <property type="entry name" value="ADP-ribosylation"/>
    <property type="match status" value="1"/>
</dbReference>
<dbReference type="InterPro" id="IPR012317">
    <property type="entry name" value="Poly(ADP-ribose)pol_cat_dom"/>
</dbReference>
<dbReference type="GO" id="GO:0003950">
    <property type="term" value="F:NAD+ poly-ADP-ribosyltransferase activity"/>
    <property type="evidence" value="ECO:0007669"/>
    <property type="project" value="UniProtKB-UniRule"/>
</dbReference>
<dbReference type="Pfam" id="PF00644">
    <property type="entry name" value="PARP"/>
    <property type="match status" value="1"/>
</dbReference>
<keyword evidence="1" id="KW-0328">Glycosyltransferase</keyword>
<reference evidence="3" key="1">
    <citation type="submission" date="2021-01" db="EMBL/GenBank/DDBJ databases">
        <authorList>
            <person name="Corre E."/>
            <person name="Pelletier E."/>
            <person name="Niang G."/>
            <person name="Scheremetjew M."/>
            <person name="Finn R."/>
            <person name="Kale V."/>
            <person name="Holt S."/>
            <person name="Cochrane G."/>
            <person name="Meng A."/>
            <person name="Brown T."/>
            <person name="Cohen L."/>
        </authorList>
    </citation>
    <scope>NUCLEOTIDE SEQUENCE</scope>
    <source>
        <strain evidence="3">RCC3387</strain>
    </source>
</reference>
<dbReference type="PANTHER" id="PTHR45740">
    <property type="entry name" value="POLY [ADP-RIBOSE] POLYMERASE"/>
    <property type="match status" value="1"/>
</dbReference>
<feature type="domain" description="PARP catalytic" evidence="2">
    <location>
        <begin position="176"/>
        <end position="415"/>
    </location>
</feature>
<sequence length="415" mass="46622">MSPFTAPLAQRTVREVQETLQSDRDYPLPACVNKAKEVRTKLRSPVLAKSFDESFWLGFRPWYDRLVAAEATSVQTKAVEWAAAFSEQLGQPLPPWMMNKDQMEALKLMQAALHGGSEDQLRQAVVFAKQADYKSDHQLVQMYDEAVLKLKKLKRLPSGWEVTDLLGDEAGGKMFKKVDLKGDAMHGLFQQLLDSTNAGIVTRDRAGAMPRGYRLEKVETVWNVDSWGLYMKRVDAIKEQCGRFEGAAPVKDWSRWSGEVATATIGSQILSEAKLPPLMGSANEFLMFHGTKPEAAHSIAENHFDMAFACKTGLFGAGVYLCESSSKSDEYVKPNDKGHFPTIVCRVALGRVNYIASADPTTDPGRDKMEGSCLRGDYHSVLGDRKKVRGTYREFIIYDHYQVYPHFIVWYSRIG</sequence>
<organism evidence="3">
    <name type="scientific">Zooxanthella nutricula</name>
    <dbReference type="NCBI Taxonomy" id="1333877"/>
    <lineage>
        <taxon>Eukaryota</taxon>
        <taxon>Sar</taxon>
        <taxon>Alveolata</taxon>
        <taxon>Dinophyceae</taxon>
        <taxon>Peridiniales</taxon>
        <taxon>Peridiniales incertae sedis</taxon>
        <taxon>Zooxanthella</taxon>
    </lineage>
</organism>
<proteinExistence type="predicted"/>